<dbReference type="SUPFAM" id="SSF53474">
    <property type="entry name" value="alpha/beta-Hydrolases"/>
    <property type="match status" value="1"/>
</dbReference>
<evidence type="ECO:0000256" key="2">
    <source>
        <dbReference type="ARBA" id="ARBA00038334"/>
    </source>
</evidence>
<evidence type="ECO:0000256" key="1">
    <source>
        <dbReference type="ARBA" id="ARBA00022801"/>
    </source>
</evidence>
<dbReference type="EMBL" id="CP090166">
    <property type="protein sequence ID" value="UJO16490.1"/>
    <property type="molecule type" value="Genomic_DNA"/>
</dbReference>
<keyword evidence="5" id="KW-1185">Reference proteome</keyword>
<sequence length="318" mass="35417">MPTLGAGLANWNKIDDSRWEHGRVKVADLPRDSPSHEGGVVIHYTSCPPPKGTTSKGTVLLVHGFPQTSYQFRRVITPIANAGHTVIAPDYRGAGASSKPWNGYTKEVMAQDLHTLVHKIGVKEKIHLVGHDIGGMIAHSYTQQFPCSVASLCWGECPLPGTPFYHTMKNSLLLWHFTFHRVPDLPETLIAGREKLYLKHFYDRQAQNPDAISAHDLDVYGNAFAAPGALRAGLNVYRAFEQDGEDNVARVQSSGKSKVRCLSLWGDSSFADEEAAKEMSGQFYEDVQFEQIEGCGHWIAEEKPGEFVENLVRWFERI</sequence>
<accession>A0A9Q8LFF6</accession>
<dbReference type="RefSeq" id="XP_047760856.1">
    <property type="nucleotide sequence ID" value="XM_047903340.1"/>
</dbReference>
<protein>
    <submittedName>
        <fullName evidence="4">Soluble epoxide hydrolase</fullName>
    </submittedName>
</protein>
<evidence type="ECO:0000313" key="4">
    <source>
        <dbReference type="EMBL" id="UJO16490.1"/>
    </source>
</evidence>
<dbReference type="Pfam" id="PF00561">
    <property type="entry name" value="Abhydrolase_1"/>
    <property type="match status" value="1"/>
</dbReference>
<gene>
    <name evidence="4" type="ORF">CLAFUR5_04192</name>
</gene>
<feature type="domain" description="AB hydrolase-1" evidence="3">
    <location>
        <begin position="58"/>
        <end position="304"/>
    </location>
</feature>
<dbReference type="InterPro" id="IPR029058">
    <property type="entry name" value="AB_hydrolase_fold"/>
</dbReference>
<dbReference type="OrthoDB" id="408373at2759"/>
<evidence type="ECO:0000259" key="3">
    <source>
        <dbReference type="Pfam" id="PF00561"/>
    </source>
</evidence>
<dbReference type="KEGG" id="ffu:CLAFUR5_04192"/>
<keyword evidence="1 4" id="KW-0378">Hydrolase</keyword>
<proteinExistence type="inferred from homology"/>
<name>A0A9Q8LFF6_PASFU</name>
<dbReference type="GO" id="GO:0016787">
    <property type="term" value="F:hydrolase activity"/>
    <property type="evidence" value="ECO:0007669"/>
    <property type="project" value="UniProtKB-KW"/>
</dbReference>
<dbReference type="Proteomes" id="UP000756132">
    <property type="component" value="Chromosome 4"/>
</dbReference>
<dbReference type="OMA" id="QNWFSWR"/>
<reference evidence="4" key="1">
    <citation type="submission" date="2021-12" db="EMBL/GenBank/DDBJ databases">
        <authorList>
            <person name="Zaccaron A."/>
            <person name="Stergiopoulos I."/>
        </authorList>
    </citation>
    <scope>NUCLEOTIDE SEQUENCE</scope>
    <source>
        <strain evidence="4">Race5_Kim</strain>
    </source>
</reference>
<dbReference type="InterPro" id="IPR000073">
    <property type="entry name" value="AB_hydrolase_1"/>
</dbReference>
<dbReference type="PRINTS" id="PR00412">
    <property type="entry name" value="EPOXHYDRLASE"/>
</dbReference>
<reference evidence="4" key="2">
    <citation type="journal article" date="2022" name="Microb. Genom.">
        <title>A chromosome-scale genome assembly of the tomato pathogen Cladosporium fulvum reveals a compartmentalized genome architecture and the presence of a dispensable chromosome.</title>
        <authorList>
            <person name="Zaccaron A.Z."/>
            <person name="Chen L.H."/>
            <person name="Samaras A."/>
            <person name="Stergiopoulos I."/>
        </authorList>
    </citation>
    <scope>NUCLEOTIDE SEQUENCE</scope>
    <source>
        <strain evidence="4">Race5_Kim</strain>
    </source>
</reference>
<dbReference type="GeneID" id="71984070"/>
<dbReference type="AlphaFoldDB" id="A0A9Q8LFF6"/>
<dbReference type="PANTHER" id="PTHR43329">
    <property type="entry name" value="EPOXIDE HYDROLASE"/>
    <property type="match status" value="1"/>
</dbReference>
<dbReference type="Gene3D" id="3.40.50.1820">
    <property type="entry name" value="alpha/beta hydrolase"/>
    <property type="match status" value="1"/>
</dbReference>
<comment type="similarity">
    <text evidence="2">Belongs to the AB hydrolase superfamily. Epoxide hydrolase family.</text>
</comment>
<evidence type="ECO:0000313" key="5">
    <source>
        <dbReference type="Proteomes" id="UP000756132"/>
    </source>
</evidence>
<organism evidence="4 5">
    <name type="scientific">Passalora fulva</name>
    <name type="common">Tomato leaf mold</name>
    <name type="synonym">Cladosporium fulvum</name>
    <dbReference type="NCBI Taxonomy" id="5499"/>
    <lineage>
        <taxon>Eukaryota</taxon>
        <taxon>Fungi</taxon>
        <taxon>Dikarya</taxon>
        <taxon>Ascomycota</taxon>
        <taxon>Pezizomycotina</taxon>
        <taxon>Dothideomycetes</taxon>
        <taxon>Dothideomycetidae</taxon>
        <taxon>Mycosphaerellales</taxon>
        <taxon>Mycosphaerellaceae</taxon>
        <taxon>Fulvia</taxon>
    </lineage>
</organism>
<dbReference type="InterPro" id="IPR000639">
    <property type="entry name" value="Epox_hydrolase-like"/>
</dbReference>